<dbReference type="Gene3D" id="3.80.10.10">
    <property type="entry name" value="Ribonuclease Inhibitor"/>
    <property type="match status" value="1"/>
</dbReference>
<dbReference type="AlphaFoldDB" id="A0A9P0CSL3"/>
<dbReference type="InterPro" id="IPR032675">
    <property type="entry name" value="LRR_dom_sf"/>
</dbReference>
<evidence type="ECO:0000313" key="4">
    <source>
        <dbReference type="Proteomes" id="UP001153636"/>
    </source>
</evidence>
<evidence type="ECO:0000313" key="3">
    <source>
        <dbReference type="EMBL" id="CAH1105478.1"/>
    </source>
</evidence>
<dbReference type="SUPFAM" id="SSF52047">
    <property type="entry name" value="RNI-like"/>
    <property type="match status" value="1"/>
</dbReference>
<dbReference type="Proteomes" id="UP001153636">
    <property type="component" value="Chromosome 19"/>
</dbReference>
<name>A0A9P0CSL3_9CUCU</name>
<dbReference type="EMBL" id="OV651831">
    <property type="protein sequence ID" value="CAH1105478.1"/>
    <property type="molecule type" value="Genomic_DNA"/>
</dbReference>
<evidence type="ECO:0000256" key="2">
    <source>
        <dbReference type="ARBA" id="ARBA00076566"/>
    </source>
</evidence>
<proteinExistence type="inferred from homology"/>
<keyword evidence="4" id="KW-1185">Reference proteome</keyword>
<sequence>MIKFPNIFKFSRTPAIHYYCCKYSSNKDTTPSIVTEEPKELVRKQFDLKDVKASDMQWRTPWHQKEGEYYTALRVFYKEENRTSMLQKLQAPIDLSPSAIKNWWAKQKEKKEIMMQSYIPDRHRILGNELAAAHFIVHRGGSIKFYNEDKWIKANEDNEYVLPRFYEEEKVLQAIDCSDMNLYYEGLVNLRDLRKVEWLSFNGCEHIDDWCLDRISNIFSHSLIYLDLRNCPNITARGIGALYKLQHLKILYLDDFYKSTHYELTCLLLQEVNPDLDVRSDPVTFELS</sequence>
<dbReference type="FunFam" id="3.80.10.10:FF:000168">
    <property type="entry name" value="Distal membrane arm assembly complex 2"/>
    <property type="match status" value="1"/>
</dbReference>
<organism evidence="3 4">
    <name type="scientific">Psylliodes chrysocephalus</name>
    <dbReference type="NCBI Taxonomy" id="3402493"/>
    <lineage>
        <taxon>Eukaryota</taxon>
        <taxon>Metazoa</taxon>
        <taxon>Ecdysozoa</taxon>
        <taxon>Arthropoda</taxon>
        <taxon>Hexapoda</taxon>
        <taxon>Insecta</taxon>
        <taxon>Pterygota</taxon>
        <taxon>Neoptera</taxon>
        <taxon>Endopterygota</taxon>
        <taxon>Coleoptera</taxon>
        <taxon>Polyphaga</taxon>
        <taxon>Cucujiformia</taxon>
        <taxon>Chrysomeloidea</taxon>
        <taxon>Chrysomelidae</taxon>
        <taxon>Galerucinae</taxon>
        <taxon>Alticini</taxon>
        <taxon>Psylliodes</taxon>
    </lineage>
</organism>
<evidence type="ECO:0000256" key="1">
    <source>
        <dbReference type="ARBA" id="ARBA00006901"/>
    </source>
</evidence>
<reference evidence="3" key="1">
    <citation type="submission" date="2022-01" db="EMBL/GenBank/DDBJ databases">
        <authorList>
            <person name="King R."/>
        </authorList>
    </citation>
    <scope>NUCLEOTIDE SEQUENCE</scope>
</reference>
<accession>A0A9P0CSL3</accession>
<gene>
    <name evidence="3" type="ORF">PSYICH_LOCUS6194</name>
</gene>
<protein>
    <recommendedName>
        <fullName evidence="2">ATP synthase subunit s-like protein</fullName>
    </recommendedName>
</protein>
<comment type="similarity">
    <text evidence="1">Belongs to the ATP synthase subunit s family.</text>
</comment>
<dbReference type="OrthoDB" id="1708588at2759"/>